<accession>X1D4K6</accession>
<name>X1D4K6_9ZZZZ</name>
<proteinExistence type="predicted"/>
<comment type="caution">
    <text evidence="1">The sequence shown here is derived from an EMBL/GenBank/DDBJ whole genome shotgun (WGS) entry which is preliminary data.</text>
</comment>
<dbReference type="InterPro" id="IPR011050">
    <property type="entry name" value="Pectin_lyase_fold/virulence"/>
</dbReference>
<dbReference type="NCBIfam" id="NF041518">
    <property type="entry name" value="choice_anch_Q"/>
    <property type="match status" value="1"/>
</dbReference>
<sequence>IINSTVSGNGGIAIDNDQDAVGPGVLLLEFVTVANNGGAVNTSSGSVTIKNTLIGPHPSPACSNANNVSHQGVNIDTDGSCNVKTVSPNSLNLGPLADNGGPTKTHALLWKSVAIDLAGACHGTDQRGIFRFQGSACDVGAYEYDGSYTYPAPTVPPPTEAPAEGPGCDLFGQDAMSLVTFDVPAGSTKFSLYVKNPEGWPGIEVEVPDETEEWMYTAFLGDTEADVCSFQGYAGRLYCDFMMPMHTLNSSQVLKVYVNLCDPPVYMHERVSIFALVETPEATIP</sequence>
<reference evidence="1" key="1">
    <citation type="journal article" date="2014" name="Front. Microbiol.">
        <title>High frequency of phylogenetically diverse reductive dehalogenase-homologous genes in deep subseafloor sedimentary metagenomes.</title>
        <authorList>
            <person name="Kawai M."/>
            <person name="Futagami T."/>
            <person name="Toyoda A."/>
            <person name="Takaki Y."/>
            <person name="Nishi S."/>
            <person name="Hori S."/>
            <person name="Arai W."/>
            <person name="Tsubouchi T."/>
            <person name="Morono Y."/>
            <person name="Uchiyama I."/>
            <person name="Ito T."/>
            <person name="Fujiyama A."/>
            <person name="Inagaki F."/>
            <person name="Takami H."/>
        </authorList>
    </citation>
    <scope>NUCLEOTIDE SEQUENCE</scope>
    <source>
        <strain evidence="1">Expedition CK06-06</strain>
    </source>
</reference>
<dbReference type="AlphaFoldDB" id="X1D4K6"/>
<protein>
    <recommendedName>
        <fullName evidence="2">Right handed beta helix domain-containing protein</fullName>
    </recommendedName>
</protein>
<evidence type="ECO:0000313" key="1">
    <source>
        <dbReference type="EMBL" id="GAH00029.1"/>
    </source>
</evidence>
<dbReference type="InterPro" id="IPR059226">
    <property type="entry name" value="Choice_anch_Q_dom"/>
</dbReference>
<feature type="non-terminal residue" evidence="1">
    <location>
        <position position="1"/>
    </location>
</feature>
<gene>
    <name evidence="1" type="ORF">S01H4_43577</name>
</gene>
<evidence type="ECO:0008006" key="2">
    <source>
        <dbReference type="Google" id="ProtNLM"/>
    </source>
</evidence>
<dbReference type="SUPFAM" id="SSF51126">
    <property type="entry name" value="Pectin lyase-like"/>
    <property type="match status" value="1"/>
</dbReference>
<feature type="non-terminal residue" evidence="1">
    <location>
        <position position="285"/>
    </location>
</feature>
<dbReference type="EMBL" id="BART01024055">
    <property type="protein sequence ID" value="GAH00029.1"/>
    <property type="molecule type" value="Genomic_DNA"/>
</dbReference>
<organism evidence="1">
    <name type="scientific">marine sediment metagenome</name>
    <dbReference type="NCBI Taxonomy" id="412755"/>
    <lineage>
        <taxon>unclassified sequences</taxon>
        <taxon>metagenomes</taxon>
        <taxon>ecological metagenomes</taxon>
    </lineage>
</organism>